<dbReference type="InterPro" id="IPR011992">
    <property type="entry name" value="EF-hand-dom_pair"/>
</dbReference>
<reference evidence="2" key="3">
    <citation type="submission" date="2023-05" db="EMBL/GenBank/DDBJ databases">
        <authorList>
            <person name="Smith C.H."/>
        </authorList>
    </citation>
    <scope>NUCLEOTIDE SEQUENCE</scope>
    <source>
        <strain evidence="2">CHS0354</strain>
        <tissue evidence="2">Mantle</tissue>
    </source>
</reference>
<organism evidence="2 3">
    <name type="scientific">Potamilus streckersoni</name>
    <dbReference type="NCBI Taxonomy" id="2493646"/>
    <lineage>
        <taxon>Eukaryota</taxon>
        <taxon>Metazoa</taxon>
        <taxon>Spiralia</taxon>
        <taxon>Lophotrochozoa</taxon>
        <taxon>Mollusca</taxon>
        <taxon>Bivalvia</taxon>
        <taxon>Autobranchia</taxon>
        <taxon>Heteroconchia</taxon>
        <taxon>Palaeoheterodonta</taxon>
        <taxon>Unionida</taxon>
        <taxon>Unionoidea</taxon>
        <taxon>Unionidae</taxon>
        <taxon>Ambleminae</taxon>
        <taxon>Lampsilini</taxon>
        <taxon>Potamilus</taxon>
    </lineage>
</organism>
<dbReference type="SUPFAM" id="SSF47473">
    <property type="entry name" value="EF-hand"/>
    <property type="match status" value="1"/>
</dbReference>
<dbReference type="EMBL" id="JAEAOA010000520">
    <property type="protein sequence ID" value="KAK3591815.1"/>
    <property type="molecule type" value="Genomic_DNA"/>
</dbReference>
<dbReference type="Gene3D" id="1.10.238.10">
    <property type="entry name" value="EF-hand"/>
    <property type="match status" value="1"/>
</dbReference>
<reference evidence="2" key="1">
    <citation type="journal article" date="2021" name="Genome Biol. Evol.">
        <title>A High-Quality Reference Genome for a Parasitic Bivalve with Doubly Uniparental Inheritance (Bivalvia: Unionida).</title>
        <authorList>
            <person name="Smith C.H."/>
        </authorList>
    </citation>
    <scope>NUCLEOTIDE SEQUENCE</scope>
    <source>
        <strain evidence="2">CHS0354</strain>
    </source>
</reference>
<protein>
    <recommendedName>
        <fullName evidence="1">EF-hand domain-containing protein</fullName>
    </recommendedName>
</protein>
<dbReference type="InterPro" id="IPR002048">
    <property type="entry name" value="EF_hand_dom"/>
</dbReference>
<dbReference type="GO" id="GO:0005509">
    <property type="term" value="F:calcium ion binding"/>
    <property type="evidence" value="ECO:0007669"/>
    <property type="project" value="InterPro"/>
</dbReference>
<name>A0AAE0SGX8_9BIVA</name>
<comment type="caution">
    <text evidence="2">The sequence shown here is derived from an EMBL/GenBank/DDBJ whole genome shotgun (WGS) entry which is preliminary data.</text>
</comment>
<reference evidence="2" key="2">
    <citation type="journal article" date="2021" name="Genome Biol. Evol.">
        <title>Developing a high-quality reference genome for a parasitic bivalve with doubly uniparental inheritance (Bivalvia: Unionida).</title>
        <authorList>
            <person name="Smith C.H."/>
        </authorList>
    </citation>
    <scope>NUCLEOTIDE SEQUENCE</scope>
    <source>
        <strain evidence="2">CHS0354</strain>
        <tissue evidence="2">Mantle</tissue>
    </source>
</reference>
<evidence type="ECO:0000313" key="2">
    <source>
        <dbReference type="EMBL" id="KAK3591815.1"/>
    </source>
</evidence>
<dbReference type="AlphaFoldDB" id="A0AAE0SGX8"/>
<evidence type="ECO:0000313" key="3">
    <source>
        <dbReference type="Proteomes" id="UP001195483"/>
    </source>
</evidence>
<sequence>MFDEEGTGIISVDNLREALCKLGEPLTTDEVDYLTHLIEVKDNKIRYEDLIKTLLSI</sequence>
<dbReference type="Proteomes" id="UP001195483">
    <property type="component" value="Unassembled WGS sequence"/>
</dbReference>
<gene>
    <name evidence="2" type="ORF">CHS0354_007667</name>
</gene>
<evidence type="ECO:0000259" key="1">
    <source>
        <dbReference type="PROSITE" id="PS50222"/>
    </source>
</evidence>
<accession>A0AAE0SGX8</accession>
<dbReference type="PROSITE" id="PS50222">
    <property type="entry name" value="EF_HAND_2"/>
    <property type="match status" value="1"/>
</dbReference>
<proteinExistence type="predicted"/>
<keyword evidence="3" id="KW-1185">Reference proteome</keyword>
<feature type="domain" description="EF-hand" evidence="1">
    <location>
        <begin position="1"/>
        <end position="25"/>
    </location>
</feature>